<gene>
    <name evidence="3" type="ORF">GCM10010104_52020</name>
</gene>
<sequence length="158" mass="15680">MHGSADGPDTSRTTIITQDSPGVPGASEWADTFGGAISVGDVDADGYTDVSTGSTSEGIGEVYAAGQVTVLRGGRSGLTGKGASSLNQNTGNVPGTAEQNDFFGADTKPLDVNGDGRSELFAGAVDENRDGGVWALPNPVDTPTATGSVSFGAGTRGP</sequence>
<evidence type="ECO:0000313" key="3">
    <source>
        <dbReference type="EMBL" id="GAA2249132.1"/>
    </source>
</evidence>
<proteinExistence type="predicted"/>
<dbReference type="Pfam" id="PF01839">
    <property type="entry name" value="FG-GAP"/>
    <property type="match status" value="1"/>
</dbReference>
<reference evidence="3 4" key="1">
    <citation type="journal article" date="2019" name="Int. J. Syst. Evol. Microbiol.">
        <title>The Global Catalogue of Microorganisms (GCM) 10K type strain sequencing project: providing services to taxonomists for standard genome sequencing and annotation.</title>
        <authorList>
            <consortium name="The Broad Institute Genomics Platform"/>
            <consortium name="The Broad Institute Genome Sequencing Center for Infectious Disease"/>
            <person name="Wu L."/>
            <person name="Ma J."/>
        </authorList>
    </citation>
    <scope>NUCLEOTIDE SEQUENCE [LARGE SCALE GENOMIC DNA]</scope>
    <source>
        <strain evidence="3 4">JCM 3053</strain>
    </source>
</reference>
<feature type="region of interest" description="Disordered" evidence="2">
    <location>
        <begin position="129"/>
        <end position="158"/>
    </location>
</feature>
<comment type="caution">
    <text evidence="3">The sequence shown here is derived from an EMBL/GenBank/DDBJ whole genome shotgun (WGS) entry which is preliminary data.</text>
</comment>
<feature type="region of interest" description="Disordered" evidence="2">
    <location>
        <begin position="1"/>
        <end position="31"/>
    </location>
</feature>
<feature type="compositionally biased region" description="Polar residues" evidence="2">
    <location>
        <begin position="10"/>
        <end position="20"/>
    </location>
</feature>
<evidence type="ECO:0000313" key="4">
    <source>
        <dbReference type="Proteomes" id="UP001501474"/>
    </source>
</evidence>
<name>A0ABN3E6A2_9ACTN</name>
<evidence type="ECO:0008006" key="5">
    <source>
        <dbReference type="Google" id="ProtNLM"/>
    </source>
</evidence>
<dbReference type="Gene3D" id="2.130.10.130">
    <property type="entry name" value="Integrin alpha, N-terminal"/>
    <property type="match status" value="1"/>
</dbReference>
<protein>
    <recommendedName>
        <fullName evidence="5">FG-GAP repeat-containing protein</fullName>
    </recommendedName>
</protein>
<dbReference type="RefSeq" id="WP_234845855.1">
    <property type="nucleotide sequence ID" value="NZ_BAAART010000126.1"/>
</dbReference>
<keyword evidence="1" id="KW-0732">Signal</keyword>
<dbReference type="Proteomes" id="UP001501474">
    <property type="component" value="Unassembled WGS sequence"/>
</dbReference>
<evidence type="ECO:0000256" key="1">
    <source>
        <dbReference type="ARBA" id="ARBA00022729"/>
    </source>
</evidence>
<accession>A0ABN3E6A2</accession>
<feature type="region of interest" description="Disordered" evidence="2">
    <location>
        <begin position="80"/>
        <end position="103"/>
    </location>
</feature>
<evidence type="ECO:0000256" key="2">
    <source>
        <dbReference type="SAM" id="MobiDB-lite"/>
    </source>
</evidence>
<dbReference type="InterPro" id="IPR028994">
    <property type="entry name" value="Integrin_alpha_N"/>
</dbReference>
<dbReference type="EMBL" id="BAAART010000126">
    <property type="protein sequence ID" value="GAA2249132.1"/>
    <property type="molecule type" value="Genomic_DNA"/>
</dbReference>
<organism evidence="3 4">
    <name type="scientific">Streptomyces indiaensis</name>
    <dbReference type="NCBI Taxonomy" id="284033"/>
    <lineage>
        <taxon>Bacteria</taxon>
        <taxon>Bacillati</taxon>
        <taxon>Actinomycetota</taxon>
        <taxon>Actinomycetes</taxon>
        <taxon>Kitasatosporales</taxon>
        <taxon>Streptomycetaceae</taxon>
        <taxon>Streptomyces</taxon>
    </lineage>
</organism>
<feature type="compositionally biased region" description="Polar residues" evidence="2">
    <location>
        <begin position="82"/>
        <end position="99"/>
    </location>
</feature>
<dbReference type="SUPFAM" id="SSF69318">
    <property type="entry name" value="Integrin alpha N-terminal domain"/>
    <property type="match status" value="1"/>
</dbReference>
<dbReference type="InterPro" id="IPR013517">
    <property type="entry name" value="FG-GAP"/>
</dbReference>
<keyword evidence="4" id="KW-1185">Reference proteome</keyword>